<evidence type="ECO:0000256" key="4">
    <source>
        <dbReference type="PROSITE-ProRule" id="PRU01248"/>
    </source>
</evidence>
<keyword evidence="7" id="KW-1185">Reference proteome</keyword>
<organism evidence="6 7">
    <name type="scientific">Vibrio agarivorans</name>
    <dbReference type="NCBI Taxonomy" id="153622"/>
    <lineage>
        <taxon>Bacteria</taxon>
        <taxon>Pseudomonadati</taxon>
        <taxon>Pseudomonadota</taxon>
        <taxon>Gammaproteobacteria</taxon>
        <taxon>Vibrionales</taxon>
        <taxon>Vibrionaceae</taxon>
        <taxon>Vibrio</taxon>
    </lineage>
</organism>
<feature type="domain" description="Core-binding (CB)" evidence="5">
    <location>
        <begin position="46"/>
        <end position="131"/>
    </location>
</feature>
<sequence length="383" mass="43963">MARKSQSAVFGRAVETSLNDDERNLERHTVTFPQFTLGESFDPDYPKSTEWLEGYNNFLLNRGGLKANTLRVMASTLRGLDSFCAKAGVYTFPTSERVIYEWFSQLQADGQSVNTLAQHKARLSYFFERVVKLPVSMNPAKGDSINELLRTFVADQVERTGEANKDRQALPLRSQHVKAIADMVVGNDSSYRLPMYFRDLTFIVMSYGLSLRYDELRRMRLKQLEVVSRGSRPLVKIHRTTSKTSDSPAPKELQDDYAKVLLEYLDRFHKYSDREDFLFAKIDSKGNFRTPGKPVCKNTCSTSFRRWFSIINPMDVEPTRFTHQAWTAHSARVGSAVDGFELGMTIDELMDVGDWTSRETLMRYLRNSTKKASVNIKLQKDFL</sequence>
<accession>A0ABT7Y700</accession>
<dbReference type="InterPro" id="IPR002104">
    <property type="entry name" value="Integrase_catalytic"/>
</dbReference>
<dbReference type="Proteomes" id="UP001169719">
    <property type="component" value="Unassembled WGS sequence"/>
</dbReference>
<dbReference type="InterPro" id="IPR013762">
    <property type="entry name" value="Integrase-like_cat_sf"/>
</dbReference>
<protein>
    <submittedName>
        <fullName evidence="6">Tyrosine-type recombinase/integrase</fullName>
    </submittedName>
</protein>
<dbReference type="SUPFAM" id="SSF56349">
    <property type="entry name" value="DNA breaking-rejoining enzymes"/>
    <property type="match status" value="1"/>
</dbReference>
<reference evidence="6" key="1">
    <citation type="submission" date="2024-05" db="EMBL/GenBank/DDBJ databases">
        <title>Genome Sequences of Four Agar- Degrading Marine Bacteria.</title>
        <authorList>
            <person name="Phillips E.K."/>
            <person name="Shaffer J.C."/>
            <person name="Henson M.W."/>
            <person name="Temperton B."/>
            <person name="Thrash C.J."/>
            <person name="Martin M.O."/>
        </authorList>
    </citation>
    <scope>NUCLEOTIDE SEQUENCE</scope>
    <source>
        <strain evidence="6">EKP203</strain>
    </source>
</reference>
<dbReference type="Gene3D" id="1.10.443.10">
    <property type="entry name" value="Intergrase catalytic core"/>
    <property type="match status" value="1"/>
</dbReference>
<evidence type="ECO:0000256" key="3">
    <source>
        <dbReference type="ARBA" id="ARBA00023172"/>
    </source>
</evidence>
<dbReference type="InterPro" id="IPR011010">
    <property type="entry name" value="DNA_brk_join_enz"/>
</dbReference>
<evidence type="ECO:0000256" key="1">
    <source>
        <dbReference type="ARBA" id="ARBA00022908"/>
    </source>
</evidence>
<dbReference type="Pfam" id="PF00589">
    <property type="entry name" value="Phage_integrase"/>
    <property type="match status" value="1"/>
</dbReference>
<comment type="caution">
    <text evidence="6">The sequence shown here is derived from an EMBL/GenBank/DDBJ whole genome shotgun (WGS) entry which is preliminary data.</text>
</comment>
<proteinExistence type="predicted"/>
<dbReference type="Gene3D" id="1.10.150.130">
    <property type="match status" value="1"/>
</dbReference>
<dbReference type="InterPro" id="IPR044068">
    <property type="entry name" value="CB"/>
</dbReference>
<dbReference type="RefSeq" id="WP_289963971.1">
    <property type="nucleotide sequence ID" value="NZ_JAUEOZ010000003.1"/>
</dbReference>
<name>A0ABT7Y700_9VIBR</name>
<dbReference type="SUPFAM" id="SSF47823">
    <property type="entry name" value="lambda integrase-like, N-terminal domain"/>
    <property type="match status" value="1"/>
</dbReference>
<evidence type="ECO:0000259" key="5">
    <source>
        <dbReference type="PROSITE" id="PS51900"/>
    </source>
</evidence>
<dbReference type="EMBL" id="JAUEOZ010000003">
    <property type="protein sequence ID" value="MDN2483818.1"/>
    <property type="molecule type" value="Genomic_DNA"/>
</dbReference>
<evidence type="ECO:0000256" key="2">
    <source>
        <dbReference type="ARBA" id="ARBA00023125"/>
    </source>
</evidence>
<keyword evidence="2 4" id="KW-0238">DNA-binding</keyword>
<keyword evidence="3" id="KW-0233">DNA recombination</keyword>
<dbReference type="PROSITE" id="PS51900">
    <property type="entry name" value="CB"/>
    <property type="match status" value="1"/>
</dbReference>
<gene>
    <name evidence="6" type="ORF">QWJ08_20920</name>
</gene>
<keyword evidence="1" id="KW-0229">DNA integration</keyword>
<evidence type="ECO:0000313" key="6">
    <source>
        <dbReference type="EMBL" id="MDN2483818.1"/>
    </source>
</evidence>
<dbReference type="InterPro" id="IPR010998">
    <property type="entry name" value="Integrase_recombinase_N"/>
</dbReference>
<evidence type="ECO:0000313" key="7">
    <source>
        <dbReference type="Proteomes" id="UP001169719"/>
    </source>
</evidence>
<dbReference type="CDD" id="cd00397">
    <property type="entry name" value="DNA_BRE_C"/>
    <property type="match status" value="1"/>
</dbReference>